<comment type="similarity">
    <text evidence="7">Belongs to the GlnE family.</text>
</comment>
<feature type="domain" description="Glutamate-ammonia ligase adenylyltransferase repeated" evidence="8">
    <location>
        <begin position="94"/>
        <end position="341"/>
    </location>
</feature>
<keyword evidence="11" id="KW-1185">Reference proteome</keyword>
<evidence type="ECO:0000259" key="8">
    <source>
        <dbReference type="Pfam" id="PF03710"/>
    </source>
</evidence>
<comment type="cofactor">
    <cofactor evidence="7">
        <name>Mg(2+)</name>
        <dbReference type="ChEBI" id="CHEBI:18420"/>
    </cofactor>
</comment>
<dbReference type="GO" id="GO:0000820">
    <property type="term" value="P:regulation of glutamine family amino acid metabolic process"/>
    <property type="evidence" value="ECO:0007669"/>
    <property type="project" value="UniProtKB-UniRule"/>
</dbReference>
<evidence type="ECO:0000256" key="6">
    <source>
        <dbReference type="ARBA" id="ARBA00023268"/>
    </source>
</evidence>
<dbReference type="InterPro" id="IPR023057">
    <property type="entry name" value="GlnE"/>
</dbReference>
<dbReference type="CDD" id="cd05401">
    <property type="entry name" value="NT_GlnE_GlnD_like"/>
    <property type="match status" value="2"/>
</dbReference>
<dbReference type="Gene3D" id="3.30.460.10">
    <property type="entry name" value="Beta Polymerase, domain 2"/>
    <property type="match status" value="2"/>
</dbReference>
<dbReference type="NCBIfam" id="NF010706">
    <property type="entry name" value="PRK14108.1"/>
    <property type="match status" value="1"/>
</dbReference>
<dbReference type="PANTHER" id="PTHR30621:SF0">
    <property type="entry name" value="BIFUNCTIONAL GLUTAMINE SYNTHETASE ADENYLYLTRANSFERASE_ADENYLYL-REMOVING ENZYME"/>
    <property type="match status" value="1"/>
</dbReference>
<sequence length="1031" mass="113616">MTWRVSGQTEALPKFRLPPALRREHSRRPQIPDGLAVPDQTSSLLDRLTKAPLVADTKRAKTQLADFVKRVREEPEAEALSSHLDSGLLRDLLLALADHSPFLWQLVVNHPARMARLALKPPEETHRALVESQFNLFRDLRSGAIARHDAMRAFRQNRNAHALLVALADMGGLWSTEEVTQALSDFADASVAGGVNLVLTETADLGRITLKNIDAPGEGSGFTVLALGKHGAGELNYSSDIDLVIFFDPETTVLKDASEAATVYTRVAQQLAKLLQERTADGYVHRVDYRLRPDPGSTPTAMSLSSAYVYYETVGQNWERAAFIKARPVAGDLALGDAFLNELRPFIWRKYFDFASIADVHAMKRQIHAVRGHDEIAVAGHDIKLGRGGIREVEFFVQTQQLVFGGRRPALRGRRTLDMLKALHDEGWITAQARDELSDAYRFLRTIEHRLQMVADEQTQRLPTDEEQLKRFAKFCGYPTLKAFSKALTDQAKIVQGHYALLFEEGPELASDAGSLVFTGTADDPETLATLQRLGFREPERVAETVRGWHFGRRPAIQSARAREVLTELTPALLSALGGTADPDGALAALDSAFGRMPAAVELLTILQSHDKLRLRFADLLGTAPRLANTVAQSPHVLDVLIDPAFNTPLVDETAIEEQVRQIIGHPESYEDFLDRARDAARQMRFITGARLLSDIISPAQAGEAYAAVATAIVRASFERVRQEFEADHGTVPGASIAILGLGRLGTKELTAGSDLDLVVIYDFDEERRESTGPRPLDVVVYFTRLTQRLVAALTVPTRRGLLYEVDLRLRPQGGKGPVASQFKGFVAYQTTEADLWEHMALTRARVLAGDEAFGTVVEAAVRRIVGTARDPAKVFAEVRSMRELIAQEKGDDDPWDLKLARGGLTDLDFIAQAFVLAHGAAHPSLVGQASEETFAQASNAGLIGEEEARSLVEAHRLFNAIFQWQRLTIEGRFDPASVSPAILKRLATVAGLPNPKVLLHHLRETASQVADLYDRILRVAPRRKSTGRSA</sequence>
<accession>A0A5N7MJQ3</accession>
<dbReference type="EC" id="2.7.7.89" evidence="7"/>
<keyword evidence="1 7" id="KW-0808">Transferase</keyword>
<evidence type="ECO:0000259" key="9">
    <source>
        <dbReference type="Pfam" id="PF08335"/>
    </source>
</evidence>
<dbReference type="SUPFAM" id="SSF81301">
    <property type="entry name" value="Nucleotidyltransferase"/>
    <property type="match status" value="2"/>
</dbReference>
<dbReference type="Pfam" id="PF03710">
    <property type="entry name" value="GlnE"/>
    <property type="match status" value="2"/>
</dbReference>
<dbReference type="InterPro" id="IPR043519">
    <property type="entry name" value="NT_sf"/>
</dbReference>
<keyword evidence="2 7" id="KW-0548">Nucleotidyltransferase</keyword>
<evidence type="ECO:0000313" key="10">
    <source>
        <dbReference type="EMBL" id="MPR27275.1"/>
    </source>
</evidence>
<evidence type="ECO:0000313" key="11">
    <source>
        <dbReference type="Proteomes" id="UP000403266"/>
    </source>
</evidence>
<dbReference type="PANTHER" id="PTHR30621">
    <property type="entry name" value="GLUTAMINE SYNTHETASE ADENYLYLTRANSFERASE"/>
    <property type="match status" value="1"/>
</dbReference>
<dbReference type="Gene3D" id="1.20.120.330">
    <property type="entry name" value="Nucleotidyltransferases domain 2"/>
    <property type="match status" value="2"/>
</dbReference>
<feature type="region of interest" description="Adenylyl transferase" evidence="7">
    <location>
        <begin position="510"/>
        <end position="1031"/>
    </location>
</feature>
<dbReference type="InterPro" id="IPR013546">
    <property type="entry name" value="PII_UdlTrfase/GS_AdlTrfase"/>
</dbReference>
<organism evidence="10 11">
    <name type="scientific">Microvirga tunisiensis</name>
    <dbReference type="NCBI Taxonomy" id="2108360"/>
    <lineage>
        <taxon>Bacteria</taxon>
        <taxon>Pseudomonadati</taxon>
        <taxon>Pseudomonadota</taxon>
        <taxon>Alphaproteobacteria</taxon>
        <taxon>Hyphomicrobiales</taxon>
        <taxon>Methylobacteriaceae</taxon>
        <taxon>Microvirga</taxon>
    </lineage>
</organism>
<name>A0A5N7MJQ3_9HYPH</name>
<dbReference type="AlphaFoldDB" id="A0A5N7MJQ3"/>
<dbReference type="GO" id="GO:0005829">
    <property type="term" value="C:cytosol"/>
    <property type="evidence" value="ECO:0007669"/>
    <property type="project" value="TreeGrafter"/>
</dbReference>
<feature type="domain" description="PII-uridylyltransferase/Glutamine-synthetase adenylyltransferase" evidence="9">
    <location>
        <begin position="365"/>
        <end position="503"/>
    </location>
</feature>
<dbReference type="HAMAP" id="MF_00802">
    <property type="entry name" value="GlnE"/>
    <property type="match status" value="1"/>
</dbReference>
<comment type="catalytic activity">
    <reaction evidence="7">
        <text>[glutamine synthetase]-O(4)-(5'-adenylyl)-L-tyrosine + phosphate = [glutamine synthetase]-L-tyrosine + ADP</text>
        <dbReference type="Rhea" id="RHEA:43716"/>
        <dbReference type="Rhea" id="RHEA-COMP:10660"/>
        <dbReference type="Rhea" id="RHEA-COMP:10661"/>
        <dbReference type="ChEBI" id="CHEBI:43474"/>
        <dbReference type="ChEBI" id="CHEBI:46858"/>
        <dbReference type="ChEBI" id="CHEBI:83624"/>
        <dbReference type="ChEBI" id="CHEBI:456216"/>
        <dbReference type="EC" id="2.7.7.89"/>
    </reaction>
</comment>
<dbReference type="Pfam" id="PF08335">
    <property type="entry name" value="GlnD_UR_UTase"/>
    <property type="match status" value="2"/>
</dbReference>
<keyword evidence="3 7" id="KW-0547">Nucleotide-binding</keyword>
<keyword evidence="6 7" id="KW-0511">Multifunctional enzyme</keyword>
<comment type="function">
    <text evidence="7">Involved in the regulation of glutamine synthetase GlnA, a key enzyme in the process to assimilate ammonia. When cellular nitrogen levels are high, the C-terminal adenylyl transferase (AT) inactivates GlnA by covalent transfer of an adenylyl group from ATP to specific tyrosine residue of GlnA, thus reducing its activity. Conversely, when nitrogen levels are low, the N-terminal adenylyl removase (AR) activates GlnA by removing the adenylyl group by phosphorolysis, increasing its activity. The regulatory region of GlnE binds the signal transduction protein PII (GlnB) which indicates the nitrogen status of the cell.</text>
</comment>
<dbReference type="InterPro" id="IPR005190">
    <property type="entry name" value="GlnE_rpt_dom"/>
</dbReference>
<dbReference type="Gene3D" id="1.20.120.1510">
    <property type="match status" value="1"/>
</dbReference>
<dbReference type="GO" id="GO:0005524">
    <property type="term" value="F:ATP binding"/>
    <property type="evidence" value="ECO:0007669"/>
    <property type="project" value="UniProtKB-UniRule"/>
</dbReference>
<keyword evidence="4 7" id="KW-0067">ATP-binding</keyword>
<dbReference type="EC" id="2.7.7.42" evidence="7"/>
<keyword evidence="5 7" id="KW-0460">Magnesium</keyword>
<dbReference type="Proteomes" id="UP000403266">
    <property type="component" value="Unassembled WGS sequence"/>
</dbReference>
<dbReference type="SUPFAM" id="SSF81593">
    <property type="entry name" value="Nucleotidyltransferase substrate binding subunit/domain"/>
    <property type="match status" value="2"/>
</dbReference>
<gene>
    <name evidence="7" type="primary">glnE</name>
    <name evidence="10" type="ORF">FS320_19220</name>
</gene>
<feature type="domain" description="PII-uridylyltransferase/Glutamine-synthetase adenylyltransferase" evidence="9">
    <location>
        <begin position="882"/>
        <end position="962"/>
    </location>
</feature>
<dbReference type="OrthoDB" id="9759366at2"/>
<evidence type="ECO:0000256" key="5">
    <source>
        <dbReference type="ARBA" id="ARBA00022842"/>
    </source>
</evidence>
<feature type="domain" description="Glutamate-ammonia ligase adenylyltransferase repeated" evidence="8">
    <location>
        <begin position="617"/>
        <end position="857"/>
    </location>
</feature>
<comment type="catalytic activity">
    <reaction evidence="7">
        <text>[glutamine synthetase]-L-tyrosine + ATP = [glutamine synthetase]-O(4)-(5'-adenylyl)-L-tyrosine + diphosphate</text>
        <dbReference type="Rhea" id="RHEA:18589"/>
        <dbReference type="Rhea" id="RHEA-COMP:10660"/>
        <dbReference type="Rhea" id="RHEA-COMP:10661"/>
        <dbReference type="ChEBI" id="CHEBI:30616"/>
        <dbReference type="ChEBI" id="CHEBI:33019"/>
        <dbReference type="ChEBI" id="CHEBI:46858"/>
        <dbReference type="ChEBI" id="CHEBI:83624"/>
        <dbReference type="EC" id="2.7.7.42"/>
    </reaction>
</comment>
<feature type="region of interest" description="Adenylyl removase" evidence="7">
    <location>
        <begin position="1"/>
        <end position="508"/>
    </location>
</feature>
<evidence type="ECO:0000256" key="7">
    <source>
        <dbReference type="HAMAP-Rule" id="MF_00802"/>
    </source>
</evidence>
<dbReference type="NCBIfam" id="NF008292">
    <property type="entry name" value="PRK11072.1"/>
    <property type="match status" value="1"/>
</dbReference>
<dbReference type="GO" id="GO:0000287">
    <property type="term" value="F:magnesium ion binding"/>
    <property type="evidence" value="ECO:0007669"/>
    <property type="project" value="UniProtKB-UniRule"/>
</dbReference>
<evidence type="ECO:0000256" key="1">
    <source>
        <dbReference type="ARBA" id="ARBA00022679"/>
    </source>
</evidence>
<proteinExistence type="inferred from homology"/>
<evidence type="ECO:0000256" key="2">
    <source>
        <dbReference type="ARBA" id="ARBA00022695"/>
    </source>
</evidence>
<dbReference type="GO" id="GO:0047388">
    <property type="term" value="F:[glutamine synthetase]-adenylyl-L-tyrosine phosphorylase activity"/>
    <property type="evidence" value="ECO:0007669"/>
    <property type="project" value="UniProtKB-EC"/>
</dbReference>
<protein>
    <recommendedName>
        <fullName evidence="7">Bifunctional glutamine synthetase adenylyltransferase/adenylyl-removing enzyme</fullName>
    </recommendedName>
    <alternativeName>
        <fullName evidence="7">ATP:glutamine synthetase adenylyltransferase</fullName>
    </alternativeName>
    <alternativeName>
        <fullName evidence="7">ATase</fullName>
    </alternativeName>
    <domain>
        <recommendedName>
            <fullName evidence="7">Glutamine synthetase adenylyl-L-tyrosine phosphorylase</fullName>
            <ecNumber evidence="7">2.7.7.89</ecNumber>
        </recommendedName>
        <alternativeName>
            <fullName evidence="7">Adenylyl removase</fullName>
            <shortName evidence="7">AR</shortName>
            <shortName evidence="7">AT-N</shortName>
        </alternativeName>
    </domain>
    <domain>
        <recommendedName>
            <fullName evidence="7">Glutamine synthetase adenylyl transferase</fullName>
            <ecNumber evidence="7">2.7.7.42</ecNumber>
        </recommendedName>
        <alternativeName>
            <fullName evidence="7">Adenylyl transferase</fullName>
            <shortName evidence="7">AT</shortName>
            <shortName evidence="7">AT-C</shortName>
        </alternativeName>
    </domain>
</protein>
<comment type="caution">
    <text evidence="10">The sequence shown here is derived from an EMBL/GenBank/DDBJ whole genome shotgun (WGS) entry which is preliminary data.</text>
</comment>
<dbReference type="GO" id="GO:0008882">
    <property type="term" value="F:[glutamate-ammonia-ligase] adenylyltransferase activity"/>
    <property type="evidence" value="ECO:0007669"/>
    <property type="project" value="UniProtKB-UniRule"/>
</dbReference>
<dbReference type="EMBL" id="VOSK01000080">
    <property type="protein sequence ID" value="MPR27275.1"/>
    <property type="molecule type" value="Genomic_DNA"/>
</dbReference>
<evidence type="ECO:0000256" key="4">
    <source>
        <dbReference type="ARBA" id="ARBA00022840"/>
    </source>
</evidence>
<evidence type="ECO:0000256" key="3">
    <source>
        <dbReference type="ARBA" id="ARBA00022741"/>
    </source>
</evidence>
<reference evidence="10 11" key="1">
    <citation type="journal article" date="2019" name="Syst. Appl. Microbiol.">
        <title>Microvirga tunisiensis sp. nov., a root nodule symbiotic bacterium isolated from Lupinus micranthus and L. luteus grown in Northern Tunisia.</title>
        <authorList>
            <person name="Msaddak A."/>
            <person name="Rejili M."/>
            <person name="Duran D."/>
            <person name="Mars M."/>
            <person name="Palacios J.M."/>
            <person name="Ruiz-Argueso T."/>
            <person name="Rey L."/>
            <person name="Imperial J."/>
        </authorList>
    </citation>
    <scope>NUCLEOTIDE SEQUENCE [LARGE SCALE GENOMIC DNA]</scope>
    <source>
        <strain evidence="10 11">Lmie10</strain>
    </source>
</reference>